<feature type="chain" id="PRO_5040357317" description="Secreted protein" evidence="1">
    <location>
        <begin position="30"/>
        <end position="100"/>
    </location>
</feature>
<evidence type="ECO:0000256" key="1">
    <source>
        <dbReference type="SAM" id="SignalP"/>
    </source>
</evidence>
<reference evidence="2" key="1">
    <citation type="journal article" date="2020" name="New Phytol.">
        <title>Comparative genomics reveals dynamic genome evolution in host specialist ectomycorrhizal fungi.</title>
        <authorList>
            <person name="Lofgren L.A."/>
            <person name="Nguyen N.H."/>
            <person name="Vilgalys R."/>
            <person name="Ruytinx J."/>
            <person name="Liao H.L."/>
            <person name="Branco S."/>
            <person name="Kuo A."/>
            <person name="LaButti K."/>
            <person name="Lipzen A."/>
            <person name="Andreopoulos W."/>
            <person name="Pangilinan J."/>
            <person name="Riley R."/>
            <person name="Hundley H."/>
            <person name="Na H."/>
            <person name="Barry K."/>
            <person name="Grigoriev I.V."/>
            <person name="Stajich J.E."/>
            <person name="Kennedy P.G."/>
        </authorList>
    </citation>
    <scope>NUCLEOTIDE SEQUENCE</scope>
    <source>
        <strain evidence="2">DOB743</strain>
    </source>
</reference>
<gene>
    <name evidence="2" type="ORF">EV702DRAFT_39241</name>
</gene>
<sequence length="100" mass="11115">MTPSASFEPSKSVRMMVTVLVAVLQLIFLQSPSDFECTECTWATVLSQGVLVASNGRPFFDTTHSQDGRDPRLFQTVAQFCLHRPFPKYYASFNGDSGLC</sequence>
<feature type="signal peptide" evidence="1">
    <location>
        <begin position="1"/>
        <end position="29"/>
    </location>
</feature>
<protein>
    <recommendedName>
        <fullName evidence="4">Secreted protein</fullName>
    </recommendedName>
</protein>
<name>A0A9P7A854_9AGAM</name>
<comment type="caution">
    <text evidence="2">The sequence shown here is derived from an EMBL/GenBank/DDBJ whole genome shotgun (WGS) entry which is preliminary data.</text>
</comment>
<keyword evidence="1" id="KW-0732">Signal</keyword>
<accession>A0A9P7A854</accession>
<evidence type="ECO:0000313" key="3">
    <source>
        <dbReference type="Proteomes" id="UP000714275"/>
    </source>
</evidence>
<keyword evidence="3" id="KW-1185">Reference proteome</keyword>
<dbReference type="Proteomes" id="UP000714275">
    <property type="component" value="Unassembled WGS sequence"/>
</dbReference>
<dbReference type="EMBL" id="JABBWD010000001">
    <property type="protein sequence ID" value="KAG1784162.1"/>
    <property type="molecule type" value="Genomic_DNA"/>
</dbReference>
<organism evidence="2 3">
    <name type="scientific">Suillus placidus</name>
    <dbReference type="NCBI Taxonomy" id="48579"/>
    <lineage>
        <taxon>Eukaryota</taxon>
        <taxon>Fungi</taxon>
        <taxon>Dikarya</taxon>
        <taxon>Basidiomycota</taxon>
        <taxon>Agaricomycotina</taxon>
        <taxon>Agaricomycetes</taxon>
        <taxon>Agaricomycetidae</taxon>
        <taxon>Boletales</taxon>
        <taxon>Suillineae</taxon>
        <taxon>Suillaceae</taxon>
        <taxon>Suillus</taxon>
    </lineage>
</organism>
<proteinExistence type="predicted"/>
<evidence type="ECO:0008006" key="4">
    <source>
        <dbReference type="Google" id="ProtNLM"/>
    </source>
</evidence>
<dbReference type="AlphaFoldDB" id="A0A9P7A854"/>
<evidence type="ECO:0000313" key="2">
    <source>
        <dbReference type="EMBL" id="KAG1784162.1"/>
    </source>
</evidence>